<sequence>AGVERAVFGRILGARADGLHDGRHLGGAFGIDAGGQHAAIGGGLLGVVGQYDFEIGRRGRAHYLGQDEAGYLLQRAQVAGAQQ</sequence>
<name>A0A699XTM2_TANCI</name>
<protein>
    <submittedName>
        <fullName evidence="1">Uncharacterized protein</fullName>
    </submittedName>
</protein>
<feature type="non-terminal residue" evidence="1">
    <location>
        <position position="83"/>
    </location>
</feature>
<accession>A0A699XTM2</accession>
<dbReference type="EMBL" id="BKCJ011863575">
    <property type="protein sequence ID" value="GFD59324.1"/>
    <property type="molecule type" value="Genomic_DNA"/>
</dbReference>
<proteinExistence type="predicted"/>
<organism evidence="1">
    <name type="scientific">Tanacetum cinerariifolium</name>
    <name type="common">Dalmatian daisy</name>
    <name type="synonym">Chrysanthemum cinerariifolium</name>
    <dbReference type="NCBI Taxonomy" id="118510"/>
    <lineage>
        <taxon>Eukaryota</taxon>
        <taxon>Viridiplantae</taxon>
        <taxon>Streptophyta</taxon>
        <taxon>Embryophyta</taxon>
        <taxon>Tracheophyta</taxon>
        <taxon>Spermatophyta</taxon>
        <taxon>Magnoliopsida</taxon>
        <taxon>eudicotyledons</taxon>
        <taxon>Gunneridae</taxon>
        <taxon>Pentapetalae</taxon>
        <taxon>asterids</taxon>
        <taxon>campanulids</taxon>
        <taxon>Asterales</taxon>
        <taxon>Asteraceae</taxon>
        <taxon>Asteroideae</taxon>
        <taxon>Anthemideae</taxon>
        <taxon>Anthemidinae</taxon>
        <taxon>Tanacetum</taxon>
    </lineage>
</organism>
<evidence type="ECO:0000313" key="1">
    <source>
        <dbReference type="EMBL" id="GFD59324.1"/>
    </source>
</evidence>
<comment type="caution">
    <text evidence="1">The sequence shown here is derived from an EMBL/GenBank/DDBJ whole genome shotgun (WGS) entry which is preliminary data.</text>
</comment>
<dbReference type="AlphaFoldDB" id="A0A699XTM2"/>
<reference evidence="1" key="1">
    <citation type="journal article" date="2019" name="Sci. Rep.">
        <title>Draft genome of Tanacetum cinerariifolium, the natural source of mosquito coil.</title>
        <authorList>
            <person name="Yamashiro T."/>
            <person name="Shiraishi A."/>
            <person name="Satake H."/>
            <person name="Nakayama K."/>
        </authorList>
    </citation>
    <scope>NUCLEOTIDE SEQUENCE</scope>
</reference>
<gene>
    <name evidence="1" type="ORF">Tci_931293</name>
</gene>
<feature type="non-terminal residue" evidence="1">
    <location>
        <position position="1"/>
    </location>
</feature>